<name>A0ABS4E850_9FIRM</name>
<keyword evidence="1" id="KW-0472">Membrane</keyword>
<protein>
    <recommendedName>
        <fullName evidence="4">Integral membrane protein</fullName>
    </recommendedName>
</protein>
<feature type="transmembrane region" description="Helical" evidence="1">
    <location>
        <begin position="12"/>
        <end position="31"/>
    </location>
</feature>
<feature type="transmembrane region" description="Helical" evidence="1">
    <location>
        <begin position="168"/>
        <end position="194"/>
    </location>
</feature>
<evidence type="ECO:0000313" key="3">
    <source>
        <dbReference type="Proteomes" id="UP000767291"/>
    </source>
</evidence>
<gene>
    <name evidence="2" type="ORF">J2Z43_000492</name>
</gene>
<feature type="transmembrane region" description="Helical" evidence="1">
    <location>
        <begin position="107"/>
        <end position="132"/>
    </location>
</feature>
<evidence type="ECO:0000313" key="2">
    <source>
        <dbReference type="EMBL" id="MBP1854102.1"/>
    </source>
</evidence>
<dbReference type="Proteomes" id="UP000767291">
    <property type="component" value="Unassembled WGS sequence"/>
</dbReference>
<keyword evidence="1" id="KW-1133">Transmembrane helix</keyword>
<feature type="transmembrane region" description="Helical" evidence="1">
    <location>
        <begin position="138"/>
        <end position="161"/>
    </location>
</feature>
<dbReference type="RefSeq" id="WP_209455676.1">
    <property type="nucleotide sequence ID" value="NZ_BAAACS010000017.1"/>
</dbReference>
<keyword evidence="1" id="KW-0812">Transmembrane</keyword>
<accession>A0ABS4E850</accession>
<evidence type="ECO:0000256" key="1">
    <source>
        <dbReference type="SAM" id="Phobius"/>
    </source>
</evidence>
<keyword evidence="3" id="KW-1185">Reference proteome</keyword>
<sequence>MDLIYILKSSIVNVILLIITFLAFGFVFSMIERKNNKFIYSAFGRSGLIVTGAIGTIIHELSHLIMCLIFKHHIKEVKLFRPIESEYDGVLGYVSHTYKKNSLYQKLGNFFIGIAPLIGGTLSIVLIFRLFLPESFSAIINILSLETYIANIESFNFIGFINSLLKDIYISFTFVFQGNNLISIKFIIFIFLMYSISSHMSLSYSDFKNSLSGLGVLIAIVFIGSIVSYLLGAGESSIVDMIIEYNIIVILLMMLGLFFSFVTLIISYILSTIIKGRS</sequence>
<dbReference type="EMBL" id="JAGGJX010000001">
    <property type="protein sequence ID" value="MBP1854102.1"/>
    <property type="molecule type" value="Genomic_DNA"/>
</dbReference>
<proteinExistence type="predicted"/>
<feature type="transmembrane region" description="Helical" evidence="1">
    <location>
        <begin position="245"/>
        <end position="270"/>
    </location>
</feature>
<feature type="transmembrane region" description="Helical" evidence="1">
    <location>
        <begin position="43"/>
        <end position="70"/>
    </location>
</feature>
<comment type="caution">
    <text evidence="2">The sequence shown here is derived from an EMBL/GenBank/DDBJ whole genome shotgun (WGS) entry which is preliminary data.</text>
</comment>
<organism evidence="2 3">
    <name type="scientific">Metaclostridioides mangenotii</name>
    <dbReference type="NCBI Taxonomy" id="1540"/>
    <lineage>
        <taxon>Bacteria</taxon>
        <taxon>Bacillati</taxon>
        <taxon>Bacillota</taxon>
        <taxon>Clostridia</taxon>
        <taxon>Peptostreptococcales</taxon>
        <taxon>Peptostreptococcaceae</taxon>
        <taxon>Metaclostridioides</taxon>
    </lineage>
</organism>
<feature type="transmembrane region" description="Helical" evidence="1">
    <location>
        <begin position="214"/>
        <end position="233"/>
    </location>
</feature>
<reference evidence="2 3" key="1">
    <citation type="submission" date="2021-03" db="EMBL/GenBank/DDBJ databases">
        <title>Genomic Encyclopedia of Type Strains, Phase IV (KMG-IV): sequencing the most valuable type-strain genomes for metagenomic binning, comparative biology and taxonomic classification.</title>
        <authorList>
            <person name="Goeker M."/>
        </authorList>
    </citation>
    <scope>NUCLEOTIDE SEQUENCE [LARGE SCALE GENOMIC DNA]</scope>
    <source>
        <strain evidence="2 3">DSM 1289</strain>
    </source>
</reference>
<evidence type="ECO:0008006" key="4">
    <source>
        <dbReference type="Google" id="ProtNLM"/>
    </source>
</evidence>